<proteinExistence type="predicted"/>
<name>A0A7Y7U6G9_9BACT</name>
<dbReference type="EMBL" id="JABKAU010000028">
    <property type="protein sequence ID" value="NVO32382.1"/>
    <property type="molecule type" value="Genomic_DNA"/>
</dbReference>
<dbReference type="InterPro" id="IPR029068">
    <property type="entry name" value="Glyas_Bleomycin-R_OHBP_Dase"/>
</dbReference>
<dbReference type="Proteomes" id="UP000565521">
    <property type="component" value="Unassembled WGS sequence"/>
</dbReference>
<comment type="caution">
    <text evidence="2">The sequence shown here is derived from an EMBL/GenBank/DDBJ whole genome shotgun (WGS) entry which is preliminary data.</text>
</comment>
<keyword evidence="3" id="KW-1185">Reference proteome</keyword>
<feature type="chain" id="PRO_5030932341" description="VOC family protein" evidence="1">
    <location>
        <begin position="20"/>
        <end position="172"/>
    </location>
</feature>
<sequence>MRNVILLLLLLLGPLVARAQESNDLRFKTQRTVVYPVSSSGRLDNAVKWYADFFGMPYDTLRKDVPNPYAVFIVDGTEVRLETDPKYLKLNDPLFYWVLPTPEAVNAKFKALKGNNRISRMRHHGGIRQYEQRTDGKTSKEEVVKEVRGFIVYDPEDNQVGVINNPIYKPRK</sequence>
<reference evidence="2 3" key="1">
    <citation type="submission" date="2020-05" db="EMBL/GenBank/DDBJ databases">
        <title>Hymenobacter terrestris sp. nov. and Hymenobacter lapidiphilus sp. nov., isolated from regoliths in Antarctica.</title>
        <authorList>
            <person name="Sedlacek I."/>
            <person name="Pantucek R."/>
            <person name="Zeman M."/>
            <person name="Holochova P."/>
            <person name="Kralova S."/>
            <person name="Stankova E."/>
            <person name="Sedo O."/>
            <person name="Micenkova L."/>
            <person name="Svec P."/>
            <person name="Gupta V."/>
            <person name="Sood U."/>
            <person name="Korpole U.S."/>
            <person name="Lal R."/>
        </authorList>
    </citation>
    <scope>NUCLEOTIDE SEQUENCE [LARGE SCALE GENOMIC DNA]</scope>
    <source>
        <strain evidence="2 3">P5342</strain>
    </source>
</reference>
<protein>
    <recommendedName>
        <fullName evidence="4">VOC family protein</fullName>
    </recommendedName>
</protein>
<keyword evidence="1" id="KW-0732">Signal</keyword>
<dbReference type="RefSeq" id="WP_176909251.1">
    <property type="nucleotide sequence ID" value="NZ_JABKAU010000028.1"/>
</dbReference>
<organism evidence="2 3">
    <name type="scientific">Hymenobacter lapidiphilus</name>
    <dbReference type="NCBI Taxonomy" id="2608003"/>
    <lineage>
        <taxon>Bacteria</taxon>
        <taxon>Pseudomonadati</taxon>
        <taxon>Bacteroidota</taxon>
        <taxon>Cytophagia</taxon>
        <taxon>Cytophagales</taxon>
        <taxon>Hymenobacteraceae</taxon>
        <taxon>Hymenobacter</taxon>
    </lineage>
</organism>
<feature type="signal peptide" evidence="1">
    <location>
        <begin position="1"/>
        <end position="19"/>
    </location>
</feature>
<evidence type="ECO:0000313" key="3">
    <source>
        <dbReference type="Proteomes" id="UP000565521"/>
    </source>
</evidence>
<evidence type="ECO:0000313" key="2">
    <source>
        <dbReference type="EMBL" id="NVO32382.1"/>
    </source>
</evidence>
<gene>
    <name evidence="2" type="ORF">HW554_14290</name>
</gene>
<accession>A0A7Y7U6G9</accession>
<evidence type="ECO:0000256" key="1">
    <source>
        <dbReference type="SAM" id="SignalP"/>
    </source>
</evidence>
<dbReference type="AlphaFoldDB" id="A0A7Y7U6G9"/>
<evidence type="ECO:0008006" key="4">
    <source>
        <dbReference type="Google" id="ProtNLM"/>
    </source>
</evidence>
<dbReference type="CDD" id="cd06587">
    <property type="entry name" value="VOC"/>
    <property type="match status" value="1"/>
</dbReference>
<dbReference type="SUPFAM" id="SSF54593">
    <property type="entry name" value="Glyoxalase/Bleomycin resistance protein/Dihydroxybiphenyl dioxygenase"/>
    <property type="match status" value="1"/>
</dbReference>